<dbReference type="Pfam" id="PF16891">
    <property type="entry name" value="STPPase_N"/>
    <property type="match status" value="1"/>
</dbReference>
<dbReference type="Proteomes" id="UP001420932">
    <property type="component" value="Unassembled WGS sequence"/>
</dbReference>
<evidence type="ECO:0000256" key="1">
    <source>
        <dbReference type="ARBA" id="ARBA00001936"/>
    </source>
</evidence>
<dbReference type="AlphaFoldDB" id="A0AAP0K135"/>
<dbReference type="InterPro" id="IPR050341">
    <property type="entry name" value="PP1_catalytic_subunit"/>
</dbReference>
<dbReference type="SMART" id="SM00156">
    <property type="entry name" value="PP2Ac"/>
    <property type="match status" value="1"/>
</dbReference>
<dbReference type="PANTHER" id="PTHR11668">
    <property type="entry name" value="SERINE/THREONINE PROTEIN PHOSPHATASE"/>
    <property type="match status" value="1"/>
</dbReference>
<comment type="cofactor">
    <cofactor evidence="1">
        <name>Mn(2+)</name>
        <dbReference type="ChEBI" id="CHEBI:29035"/>
    </cofactor>
</comment>
<comment type="caution">
    <text evidence="11">The sequence shown here is derived from an EMBL/GenBank/DDBJ whole genome shotgun (WGS) entry which is preliminary data.</text>
</comment>
<evidence type="ECO:0000313" key="12">
    <source>
        <dbReference type="Proteomes" id="UP001420932"/>
    </source>
</evidence>
<evidence type="ECO:0000256" key="9">
    <source>
        <dbReference type="SAM" id="MobiDB-lite"/>
    </source>
</evidence>
<dbReference type="InterPro" id="IPR004843">
    <property type="entry name" value="Calcineurin-like_PHP"/>
</dbReference>
<keyword evidence="5" id="KW-0904">Protein phosphatase</keyword>
<keyword evidence="4" id="KW-0378">Hydrolase</keyword>
<dbReference type="SUPFAM" id="SSF56300">
    <property type="entry name" value="Metallo-dependent phosphatases"/>
    <property type="match status" value="2"/>
</dbReference>
<evidence type="ECO:0000256" key="5">
    <source>
        <dbReference type="ARBA" id="ARBA00022912"/>
    </source>
</evidence>
<evidence type="ECO:0000313" key="11">
    <source>
        <dbReference type="EMBL" id="KAK9143871.1"/>
    </source>
</evidence>
<dbReference type="EMBL" id="JBBNAF010000005">
    <property type="protein sequence ID" value="KAK9143871.1"/>
    <property type="molecule type" value="Genomic_DNA"/>
</dbReference>
<protein>
    <recommendedName>
        <fullName evidence="2">protein-serine/threonine phosphatase</fullName>
        <ecNumber evidence="2">3.1.3.16</ecNumber>
    </recommendedName>
</protein>
<evidence type="ECO:0000256" key="4">
    <source>
        <dbReference type="ARBA" id="ARBA00022801"/>
    </source>
</evidence>
<evidence type="ECO:0000256" key="6">
    <source>
        <dbReference type="ARBA" id="ARBA00023211"/>
    </source>
</evidence>
<dbReference type="InterPro" id="IPR031675">
    <property type="entry name" value="STPPase_N"/>
</dbReference>
<feature type="region of interest" description="Disordered" evidence="9">
    <location>
        <begin position="237"/>
        <end position="308"/>
    </location>
</feature>
<keyword evidence="12" id="KW-1185">Reference proteome</keyword>
<evidence type="ECO:0000259" key="10">
    <source>
        <dbReference type="SMART" id="SM00156"/>
    </source>
</evidence>
<evidence type="ECO:0000256" key="3">
    <source>
        <dbReference type="ARBA" id="ARBA00022723"/>
    </source>
</evidence>
<evidence type="ECO:0000256" key="7">
    <source>
        <dbReference type="ARBA" id="ARBA00047761"/>
    </source>
</evidence>
<dbReference type="PRINTS" id="PR00114">
    <property type="entry name" value="STPHPHTASE"/>
</dbReference>
<dbReference type="InterPro" id="IPR006186">
    <property type="entry name" value="Ser/Thr-sp_prot-phosphatase"/>
</dbReference>
<dbReference type="Gene3D" id="3.60.21.10">
    <property type="match status" value="2"/>
</dbReference>
<keyword evidence="3" id="KW-0479">Metal-binding</keyword>
<accession>A0AAP0K135</accession>
<name>A0AAP0K135_9MAGN</name>
<evidence type="ECO:0000256" key="8">
    <source>
        <dbReference type="ARBA" id="ARBA00048336"/>
    </source>
</evidence>
<comment type="catalytic activity">
    <reaction evidence="7">
        <text>O-phospho-L-seryl-[protein] + H2O = L-seryl-[protein] + phosphate</text>
        <dbReference type="Rhea" id="RHEA:20629"/>
        <dbReference type="Rhea" id="RHEA-COMP:9863"/>
        <dbReference type="Rhea" id="RHEA-COMP:11604"/>
        <dbReference type="ChEBI" id="CHEBI:15377"/>
        <dbReference type="ChEBI" id="CHEBI:29999"/>
        <dbReference type="ChEBI" id="CHEBI:43474"/>
        <dbReference type="ChEBI" id="CHEBI:83421"/>
        <dbReference type="EC" id="3.1.3.16"/>
    </reaction>
</comment>
<dbReference type="GO" id="GO:0005634">
    <property type="term" value="C:nucleus"/>
    <property type="evidence" value="ECO:0007669"/>
    <property type="project" value="TreeGrafter"/>
</dbReference>
<dbReference type="PANTHER" id="PTHR11668:SF300">
    <property type="entry name" value="SERINE_THREONINE-PROTEIN PHOSPHATASE"/>
    <property type="match status" value="1"/>
</dbReference>
<evidence type="ECO:0000256" key="2">
    <source>
        <dbReference type="ARBA" id="ARBA00013081"/>
    </source>
</evidence>
<comment type="catalytic activity">
    <reaction evidence="8">
        <text>O-phospho-L-threonyl-[protein] + H2O = L-threonyl-[protein] + phosphate</text>
        <dbReference type="Rhea" id="RHEA:47004"/>
        <dbReference type="Rhea" id="RHEA-COMP:11060"/>
        <dbReference type="Rhea" id="RHEA-COMP:11605"/>
        <dbReference type="ChEBI" id="CHEBI:15377"/>
        <dbReference type="ChEBI" id="CHEBI:30013"/>
        <dbReference type="ChEBI" id="CHEBI:43474"/>
        <dbReference type="ChEBI" id="CHEBI:61977"/>
        <dbReference type="EC" id="3.1.3.16"/>
    </reaction>
</comment>
<dbReference type="Pfam" id="PF00149">
    <property type="entry name" value="Metallophos"/>
    <property type="match status" value="2"/>
</dbReference>
<reference evidence="11 12" key="1">
    <citation type="submission" date="2024-01" db="EMBL/GenBank/DDBJ databases">
        <title>Genome assemblies of Stephania.</title>
        <authorList>
            <person name="Yang L."/>
        </authorList>
    </citation>
    <scope>NUCLEOTIDE SEQUENCE [LARGE SCALE GENOMIC DNA]</scope>
    <source>
        <strain evidence="11">YNDBR</strain>
        <tissue evidence="11">Leaf</tissue>
    </source>
</reference>
<dbReference type="EC" id="3.1.3.16" evidence="2"/>
<keyword evidence="6" id="KW-0464">Manganese</keyword>
<dbReference type="InterPro" id="IPR029052">
    <property type="entry name" value="Metallo-depent_PP-like"/>
</dbReference>
<organism evidence="11 12">
    <name type="scientific">Stephania yunnanensis</name>
    <dbReference type="NCBI Taxonomy" id="152371"/>
    <lineage>
        <taxon>Eukaryota</taxon>
        <taxon>Viridiplantae</taxon>
        <taxon>Streptophyta</taxon>
        <taxon>Embryophyta</taxon>
        <taxon>Tracheophyta</taxon>
        <taxon>Spermatophyta</taxon>
        <taxon>Magnoliopsida</taxon>
        <taxon>Ranunculales</taxon>
        <taxon>Menispermaceae</taxon>
        <taxon>Menispermoideae</taxon>
        <taxon>Cissampelideae</taxon>
        <taxon>Stephania</taxon>
    </lineage>
</organism>
<dbReference type="GO" id="GO:0005737">
    <property type="term" value="C:cytoplasm"/>
    <property type="evidence" value="ECO:0007669"/>
    <property type="project" value="TreeGrafter"/>
</dbReference>
<sequence length="423" mass="46479">MPVAAVIDEKTLCLHGGLSPDLQNLDQIKNIRRPTDVPGSGLLCDLLWSGRHKDVKGWVMNRRGISCTFGADIVEEFVTKHDLDLICRSYQVPKNGYEFFADKRMVTIFSASNFRGLYNNAAGMMTINEDRSWSFLVLYPPQKIQSFPHLSALGSSSSSPPIKSFGAKKLAAAAAGGPEKGSKVANQALGRRREASLSPIGITTPRTLPHKNVIQGNSGLMSNAAPVITPRAHVKQGSSALKSVARQVEPRGQVEQGTSRPVTPPASLRQETSPVKRVPTPEKTARSVSPFGVDCERSKTPPRPQTPFPMSMEMELLEDIINRLLDARKQPGKAVQLSEGEIRHLSVVSRQIFLSQPVLLELQAPIKLCGDIHGQFPDLLRLFEFSGFPPSVQYLFMGNYVDYGKQSIETYMSASCIQDQISR</sequence>
<proteinExistence type="predicted"/>
<gene>
    <name evidence="11" type="ORF">Syun_013271</name>
</gene>
<feature type="domain" description="Serine/threonine specific protein phosphatases" evidence="10">
    <location>
        <begin position="1"/>
        <end position="142"/>
    </location>
</feature>
<dbReference type="GO" id="GO:0046872">
    <property type="term" value="F:metal ion binding"/>
    <property type="evidence" value="ECO:0007669"/>
    <property type="project" value="UniProtKB-KW"/>
</dbReference>
<dbReference type="GO" id="GO:0004722">
    <property type="term" value="F:protein serine/threonine phosphatase activity"/>
    <property type="evidence" value="ECO:0007669"/>
    <property type="project" value="UniProtKB-EC"/>
</dbReference>